<accession>V2QBI9</accession>
<sequence>MIKSITMKNIGSYKETKLETDKRINLIFGFNGTGKTLLSKNIKIDNEYIEWDEKNIDEIITFNTDYILKNFYEVKEKFEPVFYMGQNPNIIEKNDTIKNKINNITEEIRQLEYNTNNEVNKSSLIIMKKNHQEKLEKLIWNIKVELEKKDIGTILLKDMNKKGKSLFLKSFLDKKIIQHNDVTSSDIYTKLYRLKNDTGITPTLEYLNLDNIKKIISNDIFNKIIVGNKNSKISEYIEKLNNAEWVKQGYTAYIEKDNNICPFCQKETITNEFINSLKEYFDISYNNDINLLNKLLNNFDDELNLLNKNNYIDNKYIQAEIKIFDEKYYSLINKLNIISRQIREKILKPNIEINLENIDNELDQLNNFINYINKKIDNDNNEINNQEATKTYLVNIFWSIKKTELQQYINDINNEIKQLDKQIIVCNNKIIEKNKELTTLKKEYEENLTKFKNVEEAKKNINNQLKNMGFDYFYIDNYIDETIINSPEEDKHKYKLVRKDQNNNQDFHSFSEGEKMIISFLYFIEKCKSAAKIKNIIVVIDDPISSISNNNLFEIAFIIRKLTELKNQQTELFKQFFILTHNIYFFDELKRTINHDASKLFQIYRTDKGSIIGSLNEKNLYKYLAFWQTYKEITIKKNINQILLPNTMRNILEFFYSIILKDDFNKLKNDSKYSSLYRFVNKETHFFTDEYETLPVDKYIALFEQLFKDKNYAHHFKAMIKE</sequence>
<reference evidence="2" key="1">
    <citation type="journal article" date="2014" name="Genome Announc.">
        <title>Draft genome sequences of the altered schaedler flora, a defined bacterial community from gnotobiotic mice.</title>
        <authorList>
            <person name="Wannemuehler M.J."/>
            <person name="Overstreet A.M."/>
            <person name="Ward D.V."/>
            <person name="Phillips G.J."/>
        </authorList>
    </citation>
    <scope>NUCLEOTIDE SEQUENCE</scope>
    <source>
        <strain evidence="2">ASF457</strain>
    </source>
</reference>
<evidence type="ECO:0000313" key="2">
    <source>
        <dbReference type="EMBL" id="USF24425.1"/>
    </source>
</evidence>
<dbReference type="Pfam" id="PF13166">
    <property type="entry name" value="AAA_13"/>
    <property type="match status" value="1"/>
</dbReference>
<reference evidence="2" key="2">
    <citation type="submission" date="2022-05" db="EMBL/GenBank/DDBJ databases">
        <authorList>
            <person name="Proctor A.L."/>
            <person name="Phillips G.J."/>
            <person name="Wannemuehler M.J."/>
        </authorList>
    </citation>
    <scope>NUCLEOTIDE SEQUENCE</scope>
    <source>
        <strain evidence="2">ASF457</strain>
    </source>
</reference>
<dbReference type="Gene3D" id="3.40.50.300">
    <property type="entry name" value="P-loop containing nucleotide triphosphate hydrolases"/>
    <property type="match status" value="2"/>
</dbReference>
<dbReference type="KEGG" id="msch:N508_001511"/>
<dbReference type="InterPro" id="IPR026866">
    <property type="entry name" value="CR006_AAA"/>
</dbReference>
<dbReference type="RefSeq" id="WP_023275807.1">
    <property type="nucleotide sequence ID" value="NZ_CP097562.1"/>
</dbReference>
<evidence type="ECO:0000259" key="1">
    <source>
        <dbReference type="Pfam" id="PF13166"/>
    </source>
</evidence>
<feature type="domain" description="Protein CR006 P-loop" evidence="1">
    <location>
        <begin position="11"/>
        <end position="707"/>
    </location>
</feature>
<organism evidence="2 3">
    <name type="scientific">Mucispirillum schaedleri ASF457</name>
    <dbReference type="NCBI Taxonomy" id="1379858"/>
    <lineage>
        <taxon>Bacteria</taxon>
        <taxon>Pseudomonadati</taxon>
        <taxon>Deferribacterota</taxon>
        <taxon>Deferribacteres</taxon>
        <taxon>Deferribacterales</taxon>
        <taxon>Mucispirillaceae</taxon>
        <taxon>Mucispirillum</taxon>
    </lineage>
</organism>
<proteinExistence type="predicted"/>
<dbReference type="EMBL" id="CP097562">
    <property type="protein sequence ID" value="USF24425.1"/>
    <property type="molecule type" value="Genomic_DNA"/>
</dbReference>
<dbReference type="OrthoDB" id="306339at2"/>
<protein>
    <recommendedName>
        <fullName evidence="1">Protein CR006 P-loop domain-containing protein</fullName>
    </recommendedName>
</protein>
<reference evidence="2" key="3">
    <citation type="submission" date="2022-06" db="EMBL/GenBank/DDBJ databases">
        <title>Resources to Facilitate Use of the Altered Schaedler Flora (ASF) Mouse Model to Study Microbiome Function.</title>
        <authorList>
            <person name="Proctor A."/>
            <person name="Parvinroo S."/>
            <person name="Richie T."/>
            <person name="Jia X."/>
            <person name="Lee S.T.M."/>
            <person name="Karp P.D."/>
            <person name="Paley S."/>
            <person name="Kostic A.D."/>
            <person name="Pierre J.F."/>
            <person name="Wannemuehler M.J."/>
            <person name="Phillips G.J."/>
        </authorList>
    </citation>
    <scope>NUCLEOTIDE SEQUENCE</scope>
    <source>
        <strain evidence="2">ASF457</strain>
    </source>
</reference>
<dbReference type="eggNOG" id="COG4694">
    <property type="taxonomic scope" value="Bacteria"/>
</dbReference>
<dbReference type="AlphaFoldDB" id="V2QBI9"/>
<dbReference type="InterPro" id="IPR027417">
    <property type="entry name" value="P-loop_NTPase"/>
</dbReference>
<keyword evidence="3" id="KW-1185">Reference proteome</keyword>
<dbReference type="SUPFAM" id="SSF52540">
    <property type="entry name" value="P-loop containing nucleoside triphosphate hydrolases"/>
    <property type="match status" value="1"/>
</dbReference>
<name>V2QBI9_9BACT</name>
<evidence type="ECO:0000313" key="3">
    <source>
        <dbReference type="Proteomes" id="UP000017429"/>
    </source>
</evidence>
<dbReference type="Proteomes" id="UP000017429">
    <property type="component" value="Chromosome"/>
</dbReference>
<gene>
    <name evidence="2" type="ORF">N508_001511</name>
</gene>